<dbReference type="Proteomes" id="UP000762676">
    <property type="component" value="Unassembled WGS sequence"/>
</dbReference>
<name>A0AAV4F841_9GAST</name>
<reference evidence="1 2" key="1">
    <citation type="journal article" date="2021" name="Elife">
        <title>Chloroplast acquisition without the gene transfer in kleptoplastic sea slugs, Plakobranchus ocellatus.</title>
        <authorList>
            <person name="Maeda T."/>
            <person name="Takahashi S."/>
            <person name="Yoshida T."/>
            <person name="Shimamura S."/>
            <person name="Takaki Y."/>
            <person name="Nagai Y."/>
            <person name="Toyoda A."/>
            <person name="Suzuki Y."/>
            <person name="Arimoto A."/>
            <person name="Ishii H."/>
            <person name="Satoh N."/>
            <person name="Nishiyama T."/>
            <person name="Hasebe M."/>
            <person name="Maruyama T."/>
            <person name="Minagawa J."/>
            <person name="Obokata J."/>
            <person name="Shigenobu S."/>
        </authorList>
    </citation>
    <scope>NUCLEOTIDE SEQUENCE [LARGE SCALE GENOMIC DNA]</scope>
</reference>
<gene>
    <name evidence="1" type="ORF">ElyMa_003759600</name>
</gene>
<comment type="caution">
    <text evidence="1">The sequence shown here is derived from an EMBL/GenBank/DDBJ whole genome shotgun (WGS) entry which is preliminary data.</text>
</comment>
<protein>
    <submittedName>
        <fullName evidence="1">Uncharacterized protein</fullName>
    </submittedName>
</protein>
<accession>A0AAV4F841</accession>
<proteinExistence type="predicted"/>
<evidence type="ECO:0000313" key="2">
    <source>
        <dbReference type="Proteomes" id="UP000762676"/>
    </source>
</evidence>
<evidence type="ECO:0000313" key="1">
    <source>
        <dbReference type="EMBL" id="GFR69532.1"/>
    </source>
</evidence>
<keyword evidence="2" id="KW-1185">Reference proteome</keyword>
<sequence>MAQEPCIMVPVYHVSNSSAECMVRCTLHVLQYGLFIGVQKGETSTGLEKNTGKPRINFSNTGQLAKMVEFETVLQKVSLESAGGKRNGNT</sequence>
<dbReference type="EMBL" id="BMAT01007711">
    <property type="protein sequence ID" value="GFR69532.1"/>
    <property type="molecule type" value="Genomic_DNA"/>
</dbReference>
<dbReference type="AlphaFoldDB" id="A0AAV4F841"/>
<organism evidence="1 2">
    <name type="scientific">Elysia marginata</name>
    <dbReference type="NCBI Taxonomy" id="1093978"/>
    <lineage>
        <taxon>Eukaryota</taxon>
        <taxon>Metazoa</taxon>
        <taxon>Spiralia</taxon>
        <taxon>Lophotrochozoa</taxon>
        <taxon>Mollusca</taxon>
        <taxon>Gastropoda</taxon>
        <taxon>Heterobranchia</taxon>
        <taxon>Euthyneura</taxon>
        <taxon>Panpulmonata</taxon>
        <taxon>Sacoglossa</taxon>
        <taxon>Placobranchoidea</taxon>
        <taxon>Plakobranchidae</taxon>
        <taxon>Elysia</taxon>
    </lineage>
</organism>